<evidence type="ECO:0000256" key="5">
    <source>
        <dbReference type="ARBA" id="ARBA00022984"/>
    </source>
</evidence>
<sequence>MSAYNTALLNIAMICALLFARDSDEMQIVYIASYGVLVGGVAQIALHIYPLYRLGFVRLFVCGVGEVRWLFSQGIQLCAIIGDFIAALRR</sequence>
<proteinExistence type="inferred from homology"/>
<keyword evidence="2" id="KW-1003">Cell membrane</keyword>
<evidence type="ECO:0000256" key="7">
    <source>
        <dbReference type="ARBA" id="ARBA00023136"/>
    </source>
</evidence>
<keyword evidence="4" id="KW-0133">Cell shape</keyword>
<dbReference type="GO" id="GO:0008360">
    <property type="term" value="P:regulation of cell shape"/>
    <property type="evidence" value="ECO:0007669"/>
    <property type="project" value="UniProtKB-KW"/>
</dbReference>
<evidence type="ECO:0000313" key="11">
    <source>
        <dbReference type="EMBL" id="STP06518.1"/>
    </source>
</evidence>
<evidence type="ECO:0000256" key="8">
    <source>
        <dbReference type="ARBA" id="ARBA00060041"/>
    </source>
</evidence>
<protein>
    <submittedName>
        <fullName evidence="11">Integral membrane protein MviN</fullName>
    </submittedName>
</protein>
<dbReference type="InterPro" id="IPR004268">
    <property type="entry name" value="MurJ"/>
</dbReference>
<dbReference type="AlphaFoldDB" id="A0A377JND3"/>
<evidence type="ECO:0000256" key="10">
    <source>
        <dbReference type="SAM" id="Phobius"/>
    </source>
</evidence>
<evidence type="ECO:0000313" key="12">
    <source>
        <dbReference type="Proteomes" id="UP000254841"/>
    </source>
</evidence>
<dbReference type="Proteomes" id="UP000254841">
    <property type="component" value="Unassembled WGS sequence"/>
</dbReference>
<dbReference type="EMBL" id="UGHV01000006">
    <property type="protein sequence ID" value="STP06518.1"/>
    <property type="molecule type" value="Genomic_DNA"/>
</dbReference>
<reference evidence="11 12" key="1">
    <citation type="submission" date="2018-06" db="EMBL/GenBank/DDBJ databases">
        <authorList>
            <consortium name="Pathogen Informatics"/>
            <person name="Doyle S."/>
        </authorList>
    </citation>
    <scope>NUCLEOTIDE SEQUENCE [LARGE SCALE GENOMIC DNA]</scope>
    <source>
        <strain evidence="11 12">NCTC12410</strain>
    </source>
</reference>
<evidence type="ECO:0000256" key="4">
    <source>
        <dbReference type="ARBA" id="ARBA00022960"/>
    </source>
</evidence>
<organism evidence="11 12">
    <name type="scientific">Helicobacter canis</name>
    <dbReference type="NCBI Taxonomy" id="29419"/>
    <lineage>
        <taxon>Bacteria</taxon>
        <taxon>Pseudomonadati</taxon>
        <taxon>Campylobacterota</taxon>
        <taxon>Epsilonproteobacteria</taxon>
        <taxon>Campylobacterales</taxon>
        <taxon>Helicobacteraceae</taxon>
        <taxon>Helicobacter</taxon>
    </lineage>
</organism>
<feature type="transmembrane region" description="Helical" evidence="10">
    <location>
        <begin position="28"/>
        <end position="49"/>
    </location>
</feature>
<keyword evidence="7 10" id="KW-0472">Membrane</keyword>
<keyword evidence="3 10" id="KW-0812">Transmembrane</keyword>
<gene>
    <name evidence="11" type="ORF">NCTC12410_02057</name>
</gene>
<name>A0A377JND3_9HELI</name>
<comment type="function">
    <text evidence="8">Involved in peptidoglycan biosynthesis. Transports lipid-linked peptidoglycan precursors from the inner to the outer leaflet of the cytoplasmic membrane.</text>
</comment>
<evidence type="ECO:0000256" key="6">
    <source>
        <dbReference type="ARBA" id="ARBA00022989"/>
    </source>
</evidence>
<evidence type="ECO:0000256" key="3">
    <source>
        <dbReference type="ARBA" id="ARBA00022692"/>
    </source>
</evidence>
<comment type="similarity">
    <text evidence="9">Belongs to the MurJ/MviN family.</text>
</comment>
<keyword evidence="6 10" id="KW-1133">Transmembrane helix</keyword>
<evidence type="ECO:0000256" key="2">
    <source>
        <dbReference type="ARBA" id="ARBA00022475"/>
    </source>
</evidence>
<dbReference type="GO" id="GO:0005886">
    <property type="term" value="C:plasma membrane"/>
    <property type="evidence" value="ECO:0007669"/>
    <property type="project" value="UniProtKB-SubCell"/>
</dbReference>
<evidence type="ECO:0000256" key="1">
    <source>
        <dbReference type="ARBA" id="ARBA00004651"/>
    </source>
</evidence>
<feature type="transmembrane region" description="Helical" evidence="10">
    <location>
        <begin position="6"/>
        <end position="21"/>
    </location>
</feature>
<accession>A0A377JND3</accession>
<evidence type="ECO:0000256" key="9">
    <source>
        <dbReference type="ARBA" id="ARBA00061532"/>
    </source>
</evidence>
<keyword evidence="5" id="KW-0573">Peptidoglycan synthesis</keyword>
<comment type="subcellular location">
    <subcellularLocation>
        <location evidence="1">Cell membrane</location>
        <topology evidence="1">Multi-pass membrane protein</topology>
    </subcellularLocation>
</comment>
<dbReference type="Pfam" id="PF03023">
    <property type="entry name" value="MurJ"/>
    <property type="match status" value="1"/>
</dbReference>
<dbReference type="GO" id="GO:0009252">
    <property type="term" value="P:peptidoglycan biosynthetic process"/>
    <property type="evidence" value="ECO:0007669"/>
    <property type="project" value="UniProtKB-KW"/>
</dbReference>